<feature type="domain" description="PA14" evidence="2">
    <location>
        <begin position="386"/>
        <end position="530"/>
    </location>
</feature>
<dbReference type="GO" id="GO:0005509">
    <property type="term" value="F:calcium ion binding"/>
    <property type="evidence" value="ECO:0007669"/>
    <property type="project" value="InterPro"/>
</dbReference>
<dbReference type="Pfam" id="PF07691">
    <property type="entry name" value="PA14"/>
    <property type="match status" value="1"/>
</dbReference>
<dbReference type="SMART" id="SM00758">
    <property type="entry name" value="PA14"/>
    <property type="match status" value="1"/>
</dbReference>
<keyword evidence="4" id="KW-1185">Reference proteome</keyword>
<evidence type="ECO:0000259" key="2">
    <source>
        <dbReference type="PROSITE" id="PS51820"/>
    </source>
</evidence>
<dbReference type="Gene3D" id="2.60.120.260">
    <property type="entry name" value="Galactose-binding domain-like"/>
    <property type="match status" value="1"/>
</dbReference>
<evidence type="ECO:0000256" key="1">
    <source>
        <dbReference type="SAM" id="SignalP"/>
    </source>
</evidence>
<dbReference type="RefSeq" id="WP_072305074.1">
    <property type="nucleotide sequence ID" value="NZ_FPIY01000012.1"/>
</dbReference>
<dbReference type="InterPro" id="IPR011658">
    <property type="entry name" value="PA14_dom"/>
</dbReference>
<dbReference type="PANTHER" id="PTHR10199">
    <property type="entry name" value="THROMBOSPONDIN"/>
    <property type="match status" value="1"/>
</dbReference>
<dbReference type="InterPro" id="IPR028974">
    <property type="entry name" value="TSP_type-3_rpt"/>
</dbReference>
<reference evidence="4" key="1">
    <citation type="submission" date="2016-11" db="EMBL/GenBank/DDBJ databases">
        <authorList>
            <person name="Varghese N."/>
            <person name="Submissions S."/>
        </authorList>
    </citation>
    <scope>NUCLEOTIDE SEQUENCE [LARGE SCALE GENOMIC DNA]</scope>
    <source>
        <strain evidence="4">DSM 24786</strain>
    </source>
</reference>
<dbReference type="Gene3D" id="4.10.1080.10">
    <property type="entry name" value="TSP type-3 repeat"/>
    <property type="match status" value="2"/>
</dbReference>
<dbReference type="Proteomes" id="UP000183257">
    <property type="component" value="Unassembled WGS sequence"/>
</dbReference>
<dbReference type="SUPFAM" id="SSF56988">
    <property type="entry name" value="Anthrax protective antigen"/>
    <property type="match status" value="1"/>
</dbReference>
<dbReference type="OrthoDB" id="279982at2"/>
<accession>A0A1K1RBN2</accession>
<dbReference type="Gene3D" id="2.60.40.10">
    <property type="entry name" value="Immunoglobulins"/>
    <property type="match status" value="1"/>
</dbReference>
<proteinExistence type="predicted"/>
<evidence type="ECO:0000313" key="3">
    <source>
        <dbReference type="EMBL" id="SFW69337.1"/>
    </source>
</evidence>
<dbReference type="STRING" id="76595.SAMN05660313_03472"/>
<protein>
    <submittedName>
        <fullName evidence="3">PA14 domain-containing protein</fullName>
    </submittedName>
</protein>
<organism evidence="3 4">
    <name type="scientific">Cellulophaga fucicola</name>
    <dbReference type="NCBI Taxonomy" id="76595"/>
    <lineage>
        <taxon>Bacteria</taxon>
        <taxon>Pseudomonadati</taxon>
        <taxon>Bacteroidota</taxon>
        <taxon>Flavobacteriia</taxon>
        <taxon>Flavobacteriales</taxon>
        <taxon>Flavobacteriaceae</taxon>
        <taxon>Cellulophaga</taxon>
    </lineage>
</organism>
<keyword evidence="1" id="KW-0732">Signal</keyword>
<dbReference type="InterPro" id="IPR013783">
    <property type="entry name" value="Ig-like_fold"/>
</dbReference>
<gene>
    <name evidence="3" type="ORF">SAMN05660313_03472</name>
</gene>
<dbReference type="Gene3D" id="3.90.182.10">
    <property type="entry name" value="Toxin - Anthrax Protective Antigen,domain 1"/>
    <property type="match status" value="1"/>
</dbReference>
<dbReference type="SUPFAM" id="SSF103647">
    <property type="entry name" value="TSP type-3 repeat"/>
    <property type="match status" value="3"/>
</dbReference>
<feature type="chain" id="PRO_5012136978" evidence="1">
    <location>
        <begin position="27"/>
        <end position="1189"/>
    </location>
</feature>
<dbReference type="AlphaFoldDB" id="A0A1K1RBN2"/>
<dbReference type="EMBL" id="FPIY01000012">
    <property type="protein sequence ID" value="SFW69337.1"/>
    <property type="molecule type" value="Genomic_DNA"/>
</dbReference>
<feature type="signal peptide" evidence="1">
    <location>
        <begin position="1"/>
        <end position="26"/>
    </location>
</feature>
<dbReference type="InterPro" id="IPR037524">
    <property type="entry name" value="PA14/GLEYA"/>
</dbReference>
<dbReference type="PANTHER" id="PTHR10199:SF119">
    <property type="entry name" value="RE20510P"/>
    <property type="match status" value="1"/>
</dbReference>
<sequence length="1189" mass="128204">MIKIVSKQFVTFLLLVVSLFSTSAMFGQCTDPSGIDTDGDGINDVCDFDDDNDGILDVDEGCGNLIINPSFEMQDFTDPAVFPNGFTDGSGTFIGATYNTNQLTGWNYTTNMDGWVGGGSPSWSPDVYADAYHGTQYVDVTGNNDVTSGVNNTLSQEVNTVVGVTYTVSFYWGEDIGHEAGTSVTLDIDIVDSGNTHIIDETLTYTAQGLVGGVRGPKQWFHFQRNFVATTTKTTIQFYATPDRTSNGAAIDLVSISRTQCLDSDSDGTPDALDLDSDADGCFDALEGDDNLGFLDLNGDGSISGSVDENGIPIAVNGGQAKGSSADYAVSSDLCDDDGDGVNNGNDKCPNFDDTIDSDNDGVPDGCDLDDDNDGILDFEENLSCKQYGVLEYEFYDLDVPGATTNNIPTSGALAEGRINNFNVNALQDLLDPGDSDFYAIRYNGYIRIDTEGTYTFYTNSDDGSRLFIDDTEVVNNDGDHGTQERSGTITLIPGEYKFKVLYFERRGLVTLDVRYKGPSITKQDVPFTILSSGNPIPSELVNNGDFKDWIFYDSWTASGNNWRTDAERAYYAQWNGTGTATFYQTINVTPNVANTIIFDVGSNAGFTGESTLVVKINGVSYFSETSTEIAANNGGNAQEGNATSNMATRSFTFIPSSSTVTLSFDGSSAINDHDSLYIDNVTQSKECEATDTDGDGIPDANDLDSDNDGCFDALEGNKNLDFSDLNSNGSISGTVDENGIPIAINGGQRKGSSTDYTITSDMCDDDGDGVNNLNDKCPYFDDAIDSDNDGVPDGCDVDDDNDGVSDCDESIDNVSNEFAWTLNNPSGNLEMDTNNDAKIKDWVLSDTETMILNGSQFNISASNIHIEPFTSQTKEEAVQNGDYIELSFTTGSDISSLALNRIRSGWYDTTRGDSYYTATAYTITGSSAWQTLSTDVFHTSDGSSYATFDHLASSPLYLKANTQYSFRFYVYGQIDDSSDLYSIFDDISFGFTACRSGNLDGDTNPNHLDDDSDGDGCNDADEAYADVTADADNNGMYGTGTPTVNLDGSVVGAAYTTPVDKDVNGSYDFLQVTTVPTITSQPGDQTVFVGNDAVFTVNGNNTDTFQWQVSTDGVNYVNIIDGVEYSGSQTSNLSVEKVSTEKNGYSYRVLVSNSSIICTVLTSNSALLFVKFKTVITNRRITYRIKKQ</sequence>
<evidence type="ECO:0000313" key="4">
    <source>
        <dbReference type="Proteomes" id="UP000183257"/>
    </source>
</evidence>
<name>A0A1K1RBN2_9FLAO</name>
<dbReference type="PROSITE" id="PS51820">
    <property type="entry name" value="PA14"/>
    <property type="match status" value="1"/>
</dbReference>